<evidence type="ECO:0000259" key="2">
    <source>
        <dbReference type="SMART" id="SM00505"/>
    </source>
</evidence>
<dbReference type="Pfam" id="PF00304">
    <property type="entry name" value="Gamma-thionin"/>
    <property type="match status" value="1"/>
</dbReference>
<evidence type="ECO:0000256" key="1">
    <source>
        <dbReference type="SAM" id="MobiDB-lite"/>
    </source>
</evidence>
<sequence>MMIMRSEGSTCEARSQLFKGACFRSKNCESICGKEGFTGGKCKFWRCVCSKDCGLPNDSEPGEGPPNEEGPSEGPPNEAEPGEGPPSEGQPGEGPPGEEMPPARQS</sequence>
<name>A0A830CKA1_9LAMI</name>
<dbReference type="AlphaFoldDB" id="A0A830CKA1"/>
<dbReference type="Proteomes" id="UP000653305">
    <property type="component" value="Unassembled WGS sequence"/>
</dbReference>
<feature type="region of interest" description="Disordered" evidence="1">
    <location>
        <begin position="55"/>
        <end position="106"/>
    </location>
</feature>
<dbReference type="PRINTS" id="PR00288">
    <property type="entry name" value="PUROTHIONIN"/>
</dbReference>
<dbReference type="InterPro" id="IPR008176">
    <property type="entry name" value="Defensin_plant"/>
</dbReference>
<proteinExistence type="predicted"/>
<accession>A0A830CKA1</accession>
<dbReference type="Gene3D" id="3.30.30.10">
    <property type="entry name" value="Knottin, scorpion toxin-like"/>
    <property type="match status" value="1"/>
</dbReference>
<dbReference type="InterPro" id="IPR003614">
    <property type="entry name" value="Knottins"/>
</dbReference>
<comment type="caution">
    <text evidence="3">The sequence shown here is derived from an EMBL/GenBank/DDBJ whole genome shotgun (WGS) entry which is preliminary data.</text>
</comment>
<dbReference type="GO" id="GO:0006952">
    <property type="term" value="P:defense response"/>
    <property type="evidence" value="ECO:0007669"/>
    <property type="project" value="InterPro"/>
</dbReference>
<dbReference type="OrthoDB" id="683455at2759"/>
<dbReference type="SUPFAM" id="SSF57095">
    <property type="entry name" value="Scorpion toxin-like"/>
    <property type="match status" value="1"/>
</dbReference>
<dbReference type="InterPro" id="IPR036574">
    <property type="entry name" value="Scorpion_toxin-like_sf"/>
</dbReference>
<evidence type="ECO:0000313" key="3">
    <source>
        <dbReference type="EMBL" id="GFP96233.1"/>
    </source>
</evidence>
<reference evidence="3" key="1">
    <citation type="submission" date="2020-07" db="EMBL/GenBank/DDBJ databases">
        <title>Ethylene signaling mediates host invasion by parasitic plants.</title>
        <authorList>
            <person name="Yoshida S."/>
        </authorList>
    </citation>
    <scope>NUCLEOTIDE SEQUENCE</scope>
    <source>
        <strain evidence="3">Okayama</strain>
    </source>
</reference>
<gene>
    <name evidence="3" type="ORF">PHJA_001767400</name>
</gene>
<dbReference type="CDD" id="cd00107">
    <property type="entry name" value="Knot1"/>
    <property type="match status" value="1"/>
</dbReference>
<feature type="domain" description="Knottins-like" evidence="2">
    <location>
        <begin position="10"/>
        <end position="53"/>
    </location>
</feature>
<dbReference type="PROSITE" id="PS00940">
    <property type="entry name" value="GAMMA_THIONIN"/>
    <property type="match status" value="1"/>
</dbReference>
<organism evidence="3 4">
    <name type="scientific">Phtheirospermum japonicum</name>
    <dbReference type="NCBI Taxonomy" id="374723"/>
    <lineage>
        <taxon>Eukaryota</taxon>
        <taxon>Viridiplantae</taxon>
        <taxon>Streptophyta</taxon>
        <taxon>Embryophyta</taxon>
        <taxon>Tracheophyta</taxon>
        <taxon>Spermatophyta</taxon>
        <taxon>Magnoliopsida</taxon>
        <taxon>eudicotyledons</taxon>
        <taxon>Gunneridae</taxon>
        <taxon>Pentapetalae</taxon>
        <taxon>asterids</taxon>
        <taxon>lamiids</taxon>
        <taxon>Lamiales</taxon>
        <taxon>Orobanchaceae</taxon>
        <taxon>Orobanchaceae incertae sedis</taxon>
        <taxon>Phtheirospermum</taxon>
    </lineage>
</organism>
<dbReference type="EMBL" id="BMAC01000427">
    <property type="protein sequence ID" value="GFP96233.1"/>
    <property type="molecule type" value="Genomic_DNA"/>
</dbReference>
<protein>
    <submittedName>
        <fullName evidence="3">Defensin j1-2</fullName>
    </submittedName>
</protein>
<dbReference type="SMART" id="SM00505">
    <property type="entry name" value="Knot1"/>
    <property type="match status" value="1"/>
</dbReference>
<evidence type="ECO:0000313" key="4">
    <source>
        <dbReference type="Proteomes" id="UP000653305"/>
    </source>
</evidence>
<keyword evidence="4" id="KW-1185">Reference proteome</keyword>